<evidence type="ECO:0000256" key="1">
    <source>
        <dbReference type="ARBA" id="ARBA00004123"/>
    </source>
</evidence>
<dbReference type="GO" id="GO:0000981">
    <property type="term" value="F:DNA-binding transcription factor activity, RNA polymerase II-specific"/>
    <property type="evidence" value="ECO:0007669"/>
    <property type="project" value="TreeGrafter"/>
</dbReference>
<dbReference type="SUPFAM" id="SSF57850">
    <property type="entry name" value="RING/U-box"/>
    <property type="match status" value="1"/>
</dbReference>
<keyword evidence="5 10" id="KW-0863">Zinc-finger</keyword>
<gene>
    <name evidence="15" type="ORF">G7K_1307-t1</name>
</gene>
<evidence type="ECO:0000259" key="13">
    <source>
        <dbReference type="PROSITE" id="PS50089"/>
    </source>
</evidence>
<dbReference type="PANTHER" id="PTHR12360">
    <property type="entry name" value="NUCLEAR TRANSCRIPTION FACTOR, X-BOX BINDING 1 NFX1"/>
    <property type="match status" value="1"/>
</dbReference>
<feature type="domain" description="RING-type" evidence="13">
    <location>
        <begin position="565"/>
        <end position="621"/>
    </location>
</feature>
<evidence type="ECO:0000256" key="2">
    <source>
        <dbReference type="ARBA" id="ARBA00007269"/>
    </source>
</evidence>
<dbReference type="InterPro" id="IPR022742">
    <property type="entry name" value="Hydrolase_4"/>
</dbReference>
<feature type="domain" description="R3H" evidence="14">
    <location>
        <begin position="1210"/>
        <end position="1272"/>
    </location>
</feature>
<dbReference type="InterPro" id="IPR001374">
    <property type="entry name" value="R3H_dom"/>
</dbReference>
<reference evidence="15 16" key="1">
    <citation type="journal article" date="2011" name="J. Gen. Appl. Microbiol.">
        <title>Draft genome sequencing of the enigmatic yeast Saitoella complicata.</title>
        <authorList>
            <person name="Nishida H."/>
            <person name="Hamamoto M."/>
            <person name="Sugiyama J."/>
        </authorList>
    </citation>
    <scope>NUCLEOTIDE SEQUENCE [LARGE SCALE GENOMIC DNA]</scope>
    <source>
        <strain evidence="15 16">NRRL Y-17804</strain>
    </source>
</reference>
<dbReference type="GO" id="GO:0008270">
    <property type="term" value="F:zinc ion binding"/>
    <property type="evidence" value="ECO:0007669"/>
    <property type="project" value="UniProtKB-KW"/>
</dbReference>
<dbReference type="PROSITE" id="PS50089">
    <property type="entry name" value="ZF_RING_2"/>
    <property type="match status" value="1"/>
</dbReference>
<keyword evidence="7" id="KW-0805">Transcription regulation</keyword>
<organism evidence="15 16">
    <name type="scientific">Saitoella complicata (strain BCRC 22490 / CBS 7301 / JCM 7358 / NBRC 10748 / NRRL Y-17804)</name>
    <dbReference type="NCBI Taxonomy" id="698492"/>
    <lineage>
        <taxon>Eukaryota</taxon>
        <taxon>Fungi</taxon>
        <taxon>Dikarya</taxon>
        <taxon>Ascomycota</taxon>
        <taxon>Taphrinomycotina</taxon>
        <taxon>Taphrinomycotina incertae sedis</taxon>
        <taxon>Saitoella</taxon>
    </lineage>
</organism>
<evidence type="ECO:0008006" key="17">
    <source>
        <dbReference type="Google" id="ProtNLM"/>
    </source>
</evidence>
<feature type="compositionally biased region" description="Basic residues" evidence="11">
    <location>
        <begin position="434"/>
        <end position="446"/>
    </location>
</feature>
<sequence>MEYIVPVLPVVRATAKWALAIGATTLAITGALLYTFQNSIIYPASMPAGSRTNVPNPSDFDFPSSCWEEIVLDTPDKEKIRAYVILQEKAPEKRNTVLLFHANAGNVGHRLPIAKVFWGRMGCNVVMLSYRGYGLSTGTPSEKGIKIDAQVMLDYVLQHPVLSKTPLIAYGQSIGGAVAIHTVATYEKKFRGLVIENTFKSIPSLIPSVMPIAAPFSLLCHQIWDSEKCIAKIENVPMLFLAGARDELIPPENFRGLYDAATKCPKRTWKVFGGGTHNDTCLQAGYFQAIVDWLDCEREKEEIRGLQSSVYFGELATKRQKHQEAIFGQGVAFIPVIPLHQQHSISAMDSSVATQSLPNGPPPSQTPAPRNKRRGPRRNKPANEQNGDAQEQQPAGGEQPQQQRRPPRQRQPKENAGENAIEDVEVNGEAASTKPKRPRNRNRRAKGVQAAAAEGEAPAEGSAAPPVQQQAQQPRPRQPMPGRRQHVFSGQLSGEAGAPTNGPRSLQPMAPAFVPSQVEFGQRARPHTHNRSVPAMSNEAKVELTESTDLMTRLHEGLKRECHECMFCLDNIRLSQQTWSCTGSCWAVFHLKCITKWAKSSLEMKEGTTEAKENWRCPGCQQTYGRAEVPKQYKCWCGKVENPVVDRFLTPHSCGEICGRGRSDGCPHACTLPCHAGPCPPCTAMGPVQTCFCGKHTKQVRCVDTDYEKGYGCGERCGELMACGEHECERDCHEGLCGSCTAVSEEMCYCGKEVKGVACGERLDDRTSRKDGEEWCGKWECQNACERAFDCGVHKCQKACHPLDEEVAKCPQSPEVVDSCPCGQTKLEDLEDAPRTRCTDPIPTCRKQCNALLECGHTCEARCHHGEHPVCKKSIELPCRCGSSMTETNCQEIAEGFEPRCERTCHALRSCGKHECSQKCCAGAPKAEKRIAARKGMGRAAARLARDYEDVEAEHVCTLTCGKQLQCGNHTCQLLCHPSYCPSCLEASFEELVCHCGRTRIMPPLPCGYKLPPCPHPCKRRKACGHPSVPHNCHPDEEKCPRCPYLTEKRCLCQKKMVKNVPCWKEEASCGEICGKLLKCGGHRCRKLCHAGECETECTQVCGKPRKTCGHPCGEQCHSPFACPEDEKHRCKARVVTTCACGTVRQEVVCGASTKTETTGKKELPCTEKCDKLQRNKRMAEALGVDGDKTSEVALSVYTDDILEYYRTNKLWATSIENSLKTFVAGDKKMLSFKPMKRAQRGFVHAMAEAYGMTSQSQDPDPFRNVVVTRTSNTIVPLTTLAQAATSRTNSGAATPSGLQQMQTKTTSKAYNAFYLEAVRIGTEQAELARVLEPALGPSPLKFSIKWVTDEDVLLEPLPSSLSVIEVEVALASIKPSLKRVVASTGIAMFAELCWIGRDGKVSYRESTKVAGASGAGAWGKKLTPATTSIANAFSMLNLAGPPEQRASASSWRKPVEVPEVKPVANEPVLDDWQAMIDPEELISPEEEREFLDRLD</sequence>
<dbReference type="GO" id="GO:0000977">
    <property type="term" value="F:RNA polymerase II transcription regulatory region sequence-specific DNA binding"/>
    <property type="evidence" value="ECO:0007669"/>
    <property type="project" value="TreeGrafter"/>
</dbReference>
<feature type="region of interest" description="Disordered" evidence="11">
    <location>
        <begin position="345"/>
        <end position="485"/>
    </location>
</feature>
<reference evidence="15 16" key="3">
    <citation type="journal article" date="2015" name="Genome Announc.">
        <title>Draft Genome Sequence of the Archiascomycetous Yeast Saitoella complicata.</title>
        <authorList>
            <person name="Yamauchi K."/>
            <person name="Kondo S."/>
            <person name="Hamamoto M."/>
            <person name="Takahashi Y."/>
            <person name="Ogura Y."/>
            <person name="Hayashi T."/>
            <person name="Nishida H."/>
        </authorList>
    </citation>
    <scope>NUCLEOTIDE SEQUENCE [LARGE SCALE GENOMIC DNA]</scope>
    <source>
        <strain evidence="15 16">NRRL Y-17804</strain>
    </source>
</reference>
<evidence type="ECO:0000256" key="5">
    <source>
        <dbReference type="ARBA" id="ARBA00022771"/>
    </source>
</evidence>
<dbReference type="PROSITE" id="PS51061">
    <property type="entry name" value="R3H"/>
    <property type="match status" value="1"/>
</dbReference>
<keyword evidence="4" id="KW-0677">Repeat</keyword>
<feature type="compositionally biased region" description="Low complexity" evidence="11">
    <location>
        <begin position="450"/>
        <end position="475"/>
    </location>
</feature>
<dbReference type="PANTHER" id="PTHR12360:SF12">
    <property type="entry name" value="TRANSCRIPTIONAL REPRESSOR NF-X1"/>
    <property type="match status" value="1"/>
</dbReference>
<proteinExistence type="inferred from homology"/>
<comment type="similarity">
    <text evidence="2">Belongs to the NFX1 family.</text>
</comment>
<feature type="compositionally biased region" description="Low complexity" evidence="11">
    <location>
        <begin position="389"/>
        <end position="404"/>
    </location>
</feature>
<comment type="subcellular location">
    <subcellularLocation>
        <location evidence="1">Nucleus</location>
    </subcellularLocation>
</comment>
<dbReference type="Proteomes" id="UP000033140">
    <property type="component" value="Unassembled WGS sequence"/>
</dbReference>
<dbReference type="InterPro" id="IPR036867">
    <property type="entry name" value="R3H_dom_sf"/>
</dbReference>
<keyword evidence="12" id="KW-0812">Transmembrane</keyword>
<dbReference type="SMART" id="SM00438">
    <property type="entry name" value="ZnF_NFX"/>
    <property type="match status" value="8"/>
</dbReference>
<dbReference type="CDD" id="cd06008">
    <property type="entry name" value="NF-X1-zinc-finger"/>
    <property type="match status" value="7"/>
</dbReference>
<dbReference type="GO" id="GO:0000122">
    <property type="term" value="P:negative regulation of transcription by RNA polymerase II"/>
    <property type="evidence" value="ECO:0007669"/>
    <property type="project" value="TreeGrafter"/>
</dbReference>
<dbReference type="SUPFAM" id="SSF53474">
    <property type="entry name" value="alpha/beta-Hydrolases"/>
    <property type="match status" value="1"/>
</dbReference>
<dbReference type="InterPro" id="IPR000967">
    <property type="entry name" value="Znf_NFX1"/>
</dbReference>
<evidence type="ECO:0000256" key="4">
    <source>
        <dbReference type="ARBA" id="ARBA00022737"/>
    </source>
</evidence>
<keyword evidence="6" id="KW-0862">Zinc</keyword>
<dbReference type="InterPro" id="IPR029058">
    <property type="entry name" value="AB_hydrolase_fold"/>
</dbReference>
<dbReference type="GO" id="GO:0005634">
    <property type="term" value="C:nucleus"/>
    <property type="evidence" value="ECO:0007669"/>
    <property type="project" value="UniProtKB-SubCell"/>
</dbReference>
<dbReference type="Gene3D" id="3.30.1370.50">
    <property type="entry name" value="R3H-like domain"/>
    <property type="match status" value="1"/>
</dbReference>
<name>A0A0E9NCF3_SAICN</name>
<feature type="compositionally biased region" description="Polar residues" evidence="11">
    <location>
        <begin position="345"/>
        <end position="358"/>
    </location>
</feature>
<evidence type="ECO:0000256" key="3">
    <source>
        <dbReference type="ARBA" id="ARBA00022723"/>
    </source>
</evidence>
<accession>A0A0E9NCF3</accession>
<keyword evidence="9" id="KW-0539">Nucleus</keyword>
<keyword evidence="16" id="KW-1185">Reference proteome</keyword>
<evidence type="ECO:0000256" key="9">
    <source>
        <dbReference type="ARBA" id="ARBA00023242"/>
    </source>
</evidence>
<dbReference type="EMBL" id="BACD03000007">
    <property type="protein sequence ID" value="GAO47095.1"/>
    <property type="molecule type" value="Genomic_DNA"/>
</dbReference>
<feature type="transmembrane region" description="Helical" evidence="12">
    <location>
        <begin position="17"/>
        <end position="36"/>
    </location>
</feature>
<protein>
    <recommendedName>
        <fullName evidence="17">R3H domain-containing protein</fullName>
    </recommendedName>
</protein>
<dbReference type="Gene3D" id="3.40.50.1820">
    <property type="entry name" value="alpha/beta hydrolase"/>
    <property type="match status" value="1"/>
</dbReference>
<evidence type="ECO:0000256" key="8">
    <source>
        <dbReference type="ARBA" id="ARBA00023163"/>
    </source>
</evidence>
<feature type="compositionally biased region" description="Basic residues" evidence="11">
    <location>
        <begin position="370"/>
        <end position="380"/>
    </location>
</feature>
<keyword evidence="12" id="KW-1133">Transmembrane helix</keyword>
<dbReference type="SUPFAM" id="SSF82708">
    <property type="entry name" value="R3H domain"/>
    <property type="match status" value="1"/>
</dbReference>
<dbReference type="Pfam" id="PF01424">
    <property type="entry name" value="R3H"/>
    <property type="match status" value="1"/>
</dbReference>
<dbReference type="CDD" id="cd16492">
    <property type="entry name" value="RING-CH-C4HC3_NFX1-like"/>
    <property type="match status" value="1"/>
</dbReference>
<dbReference type="SMART" id="SM00393">
    <property type="entry name" value="R3H"/>
    <property type="match status" value="1"/>
</dbReference>
<evidence type="ECO:0000256" key="6">
    <source>
        <dbReference type="ARBA" id="ARBA00022833"/>
    </source>
</evidence>
<dbReference type="InterPro" id="IPR001841">
    <property type="entry name" value="Znf_RING"/>
</dbReference>
<evidence type="ECO:0000256" key="7">
    <source>
        <dbReference type="ARBA" id="ARBA00023015"/>
    </source>
</evidence>
<keyword evidence="12" id="KW-0472">Membrane</keyword>
<dbReference type="OMA" id="KCAAVCH"/>
<evidence type="ECO:0000256" key="10">
    <source>
        <dbReference type="PROSITE-ProRule" id="PRU00175"/>
    </source>
</evidence>
<evidence type="ECO:0000259" key="14">
    <source>
        <dbReference type="PROSITE" id="PS51061"/>
    </source>
</evidence>
<evidence type="ECO:0000256" key="12">
    <source>
        <dbReference type="SAM" id="Phobius"/>
    </source>
</evidence>
<evidence type="ECO:0000256" key="11">
    <source>
        <dbReference type="SAM" id="MobiDB-lite"/>
    </source>
</evidence>
<comment type="caution">
    <text evidence="15">The sequence shown here is derived from an EMBL/GenBank/DDBJ whole genome shotgun (WGS) entry which is preliminary data.</text>
</comment>
<keyword evidence="8" id="KW-0804">Transcription</keyword>
<dbReference type="InterPro" id="IPR034078">
    <property type="entry name" value="NFX1_fam"/>
</dbReference>
<evidence type="ECO:0000313" key="15">
    <source>
        <dbReference type="EMBL" id="GAO47095.1"/>
    </source>
</evidence>
<evidence type="ECO:0000313" key="16">
    <source>
        <dbReference type="Proteomes" id="UP000033140"/>
    </source>
</evidence>
<reference evidence="15 16" key="2">
    <citation type="journal article" date="2014" name="J. Gen. Appl. Microbiol.">
        <title>The early diverging ascomycetous budding yeast Saitoella complicata has three histone deacetylases belonging to the Clr6, Hos2, and Rpd3 lineages.</title>
        <authorList>
            <person name="Nishida H."/>
            <person name="Matsumoto T."/>
            <person name="Kondo S."/>
            <person name="Hamamoto M."/>
            <person name="Yoshikawa H."/>
        </authorList>
    </citation>
    <scope>NUCLEOTIDE SEQUENCE [LARGE SCALE GENOMIC DNA]</scope>
    <source>
        <strain evidence="15 16">NRRL Y-17804</strain>
    </source>
</reference>
<dbReference type="STRING" id="698492.A0A0E9NCF3"/>
<keyword evidence="3" id="KW-0479">Metal-binding</keyword>
<dbReference type="Pfam" id="PF12146">
    <property type="entry name" value="Hydrolase_4"/>
    <property type="match status" value="1"/>
</dbReference>